<evidence type="ECO:0000313" key="3">
    <source>
        <dbReference type="Proteomes" id="UP000236754"/>
    </source>
</evidence>
<dbReference type="Gene3D" id="1.10.10.10">
    <property type="entry name" value="Winged helix-like DNA-binding domain superfamily/Winged helix DNA-binding domain"/>
    <property type="match status" value="1"/>
</dbReference>
<protein>
    <submittedName>
        <fullName evidence="2">DNA-binding transcriptional regulator, MarR family</fullName>
    </submittedName>
</protein>
<dbReference type="InterPro" id="IPR039422">
    <property type="entry name" value="MarR/SlyA-like"/>
</dbReference>
<dbReference type="EMBL" id="FNVU01000004">
    <property type="protein sequence ID" value="SEG25653.1"/>
    <property type="molecule type" value="Genomic_DNA"/>
</dbReference>
<dbReference type="InterPro" id="IPR036390">
    <property type="entry name" value="WH_DNA-bd_sf"/>
</dbReference>
<accession>A0A1H5YNB9</accession>
<name>A0A1H5YNB9_9ACTN</name>
<dbReference type="GO" id="GO:0003677">
    <property type="term" value="F:DNA binding"/>
    <property type="evidence" value="ECO:0007669"/>
    <property type="project" value="UniProtKB-KW"/>
</dbReference>
<dbReference type="InterPro" id="IPR000835">
    <property type="entry name" value="HTH_MarR-typ"/>
</dbReference>
<sequence length="160" mass="17476">MDGSLEALDVIERQTAVLVRHFEMFYRRTDIHDDLDRAEYLLLRTLSEVGPQDINTLAAALGLDPSTAGRQVSALDRQGLVARAPAANDRRRSIITPTAAGLRRMEAVRTARAESLADLLGGWTEEELHTLGAMFTKYNGAVARKFLAGAAEEPVTAATR</sequence>
<feature type="domain" description="HTH marR-type" evidence="1">
    <location>
        <begin position="1"/>
        <end position="140"/>
    </location>
</feature>
<dbReference type="AlphaFoldDB" id="A0A1H5YNB9"/>
<dbReference type="OrthoDB" id="5148120at2"/>
<dbReference type="PANTHER" id="PTHR33164">
    <property type="entry name" value="TRANSCRIPTIONAL REGULATOR, MARR FAMILY"/>
    <property type="match status" value="1"/>
</dbReference>
<reference evidence="2 3" key="1">
    <citation type="submission" date="2016-10" db="EMBL/GenBank/DDBJ databases">
        <authorList>
            <person name="de Groot N.N."/>
        </authorList>
    </citation>
    <scope>NUCLEOTIDE SEQUENCE [LARGE SCALE GENOMIC DNA]</scope>
    <source>
        <strain evidence="2 3">CGMCC 4.2023</strain>
    </source>
</reference>
<dbReference type="SMART" id="SM00347">
    <property type="entry name" value="HTH_MARR"/>
    <property type="match status" value="1"/>
</dbReference>
<dbReference type="GO" id="GO:0006950">
    <property type="term" value="P:response to stress"/>
    <property type="evidence" value="ECO:0007669"/>
    <property type="project" value="TreeGrafter"/>
</dbReference>
<dbReference type="Proteomes" id="UP000236754">
    <property type="component" value="Unassembled WGS sequence"/>
</dbReference>
<evidence type="ECO:0000313" key="2">
    <source>
        <dbReference type="EMBL" id="SEG25653.1"/>
    </source>
</evidence>
<keyword evidence="2" id="KW-0238">DNA-binding</keyword>
<proteinExistence type="predicted"/>
<dbReference type="SUPFAM" id="SSF46785">
    <property type="entry name" value="Winged helix' DNA-binding domain"/>
    <property type="match status" value="1"/>
</dbReference>
<gene>
    <name evidence="2" type="ORF">SAMN05216223_10472</name>
</gene>
<keyword evidence="3" id="KW-1185">Reference proteome</keyword>
<evidence type="ECO:0000259" key="1">
    <source>
        <dbReference type="PROSITE" id="PS50995"/>
    </source>
</evidence>
<dbReference type="Pfam" id="PF01047">
    <property type="entry name" value="MarR"/>
    <property type="match status" value="1"/>
</dbReference>
<dbReference type="RefSeq" id="WP_103885384.1">
    <property type="nucleotide sequence ID" value="NZ_FNVU01000004.1"/>
</dbReference>
<dbReference type="PANTHER" id="PTHR33164:SF57">
    <property type="entry name" value="MARR-FAMILY TRANSCRIPTIONAL REGULATOR"/>
    <property type="match status" value="1"/>
</dbReference>
<dbReference type="InterPro" id="IPR036388">
    <property type="entry name" value="WH-like_DNA-bd_sf"/>
</dbReference>
<dbReference type="PROSITE" id="PS50995">
    <property type="entry name" value="HTH_MARR_2"/>
    <property type="match status" value="1"/>
</dbReference>
<organism evidence="2 3">
    <name type="scientific">Actinacidiphila yanglinensis</name>
    <dbReference type="NCBI Taxonomy" id="310779"/>
    <lineage>
        <taxon>Bacteria</taxon>
        <taxon>Bacillati</taxon>
        <taxon>Actinomycetota</taxon>
        <taxon>Actinomycetes</taxon>
        <taxon>Kitasatosporales</taxon>
        <taxon>Streptomycetaceae</taxon>
        <taxon>Actinacidiphila</taxon>
    </lineage>
</organism>
<dbReference type="GO" id="GO:0003700">
    <property type="term" value="F:DNA-binding transcription factor activity"/>
    <property type="evidence" value="ECO:0007669"/>
    <property type="project" value="InterPro"/>
</dbReference>